<name>A0A0S2T9I0_9GAMM</name>
<dbReference type="Pfam" id="PF00480">
    <property type="entry name" value="ROK"/>
    <property type="match status" value="1"/>
</dbReference>
<dbReference type="InterPro" id="IPR000600">
    <property type="entry name" value="ROK"/>
</dbReference>
<keyword evidence="3" id="KW-1185">Reference proteome</keyword>
<dbReference type="KEGG" id="tee:Tel_00905"/>
<dbReference type="EMBL" id="CP013099">
    <property type="protein sequence ID" value="ALP51810.1"/>
    <property type="molecule type" value="Genomic_DNA"/>
</dbReference>
<organism evidence="2 3">
    <name type="scientific">Candidatus Tenderia electrophaga</name>
    <dbReference type="NCBI Taxonomy" id="1748243"/>
    <lineage>
        <taxon>Bacteria</taxon>
        <taxon>Pseudomonadati</taxon>
        <taxon>Pseudomonadota</taxon>
        <taxon>Gammaproteobacteria</taxon>
        <taxon>Candidatus Tenderiales</taxon>
        <taxon>Candidatus Tenderiaceae</taxon>
        <taxon>Candidatus Tenderia</taxon>
    </lineage>
</organism>
<evidence type="ECO:0000256" key="1">
    <source>
        <dbReference type="ARBA" id="ARBA00023277"/>
    </source>
</evidence>
<keyword evidence="1" id="KW-0119">Carbohydrate metabolism</keyword>
<dbReference type="PROSITE" id="PS01125">
    <property type="entry name" value="ROK"/>
    <property type="match status" value="1"/>
</dbReference>
<dbReference type="PANTHER" id="PTHR18964">
    <property type="entry name" value="ROK (REPRESSOR, ORF, KINASE) FAMILY"/>
    <property type="match status" value="1"/>
</dbReference>
<protein>
    <recommendedName>
        <fullName evidence="4">Fructokinase</fullName>
    </recommendedName>
</protein>
<evidence type="ECO:0000313" key="2">
    <source>
        <dbReference type="EMBL" id="ALP51810.1"/>
    </source>
</evidence>
<dbReference type="STRING" id="1748243.Tel_00905"/>
<gene>
    <name evidence="2" type="ORF">Tel_00905</name>
</gene>
<sequence>MRIGIDLGGTKTEVIALAEDDRELFRHRVLTPRGNYHESIALITSLVEEAEQYAGRKGTVGIGTPGAISPANGHIKNANSTWLNGKPLEQDLVAALERPVRLANDADCFTLSEAIDGAAEGAGTVFGVIIGTGTGGGIVVNGRVLKGPNAIAGEWGHNPLPWPRWDERRGPPCYCGKRGCIETYLSGAGLSRDHYDLTRQRLSANEIALRCQKGDHLAEQTMARYEDRLARALAGVINILDPEVIVVGGGVSNICSLYHRVPKLWAQWVFSDTVATHLLPAKHGDSSGVRGAARLWPVDYGA</sequence>
<proteinExistence type="predicted"/>
<dbReference type="InterPro" id="IPR043129">
    <property type="entry name" value="ATPase_NBD"/>
</dbReference>
<dbReference type="Proteomes" id="UP000055136">
    <property type="component" value="Chromosome"/>
</dbReference>
<accession>A0A0S2T9I0</accession>
<evidence type="ECO:0000313" key="3">
    <source>
        <dbReference type="Proteomes" id="UP000055136"/>
    </source>
</evidence>
<reference evidence="2" key="1">
    <citation type="submission" date="2015-10" db="EMBL/GenBank/DDBJ databases">
        <title>Description of Candidatus Tenderia electrophaga gen. nov, sp. nov., an Uncultivated Electroautotroph from a Biocathode Enrichment.</title>
        <authorList>
            <person name="Eddie B.J."/>
            <person name="Malanoski A.P."/>
            <person name="Wang Z."/>
            <person name="Hall R.J."/>
            <person name="Oh S.D."/>
            <person name="Heiner C."/>
            <person name="Lin B."/>
            <person name="Strycharz-Glaven S.M."/>
        </authorList>
    </citation>
    <scope>NUCLEOTIDE SEQUENCE [LARGE SCALE GENOMIC DNA]</scope>
    <source>
        <strain evidence="2">NRL1</strain>
    </source>
</reference>
<dbReference type="CDD" id="cd24066">
    <property type="entry name" value="ASKHA_NBD_ROK_EcFRK-like"/>
    <property type="match status" value="1"/>
</dbReference>
<dbReference type="AlphaFoldDB" id="A0A0S2T9I0"/>
<evidence type="ECO:0008006" key="4">
    <source>
        <dbReference type="Google" id="ProtNLM"/>
    </source>
</evidence>
<dbReference type="SUPFAM" id="SSF53067">
    <property type="entry name" value="Actin-like ATPase domain"/>
    <property type="match status" value="1"/>
</dbReference>
<dbReference type="GO" id="GO:0004396">
    <property type="term" value="F:hexokinase activity"/>
    <property type="evidence" value="ECO:0007669"/>
    <property type="project" value="TreeGrafter"/>
</dbReference>
<dbReference type="Gene3D" id="3.30.420.40">
    <property type="match status" value="2"/>
</dbReference>
<dbReference type="PANTHER" id="PTHR18964:SF174">
    <property type="entry name" value="D-ALLOSE KINASE-RELATED"/>
    <property type="match status" value="1"/>
</dbReference>
<dbReference type="InterPro" id="IPR049874">
    <property type="entry name" value="ROK_cs"/>
</dbReference>